<evidence type="ECO:0000313" key="2">
    <source>
        <dbReference type="Proteomes" id="UP000291116"/>
    </source>
</evidence>
<organism evidence="1 2">
    <name type="scientific">Pseudo-nitzschia multistriata</name>
    <dbReference type="NCBI Taxonomy" id="183589"/>
    <lineage>
        <taxon>Eukaryota</taxon>
        <taxon>Sar</taxon>
        <taxon>Stramenopiles</taxon>
        <taxon>Ochrophyta</taxon>
        <taxon>Bacillariophyta</taxon>
        <taxon>Bacillariophyceae</taxon>
        <taxon>Bacillariophycidae</taxon>
        <taxon>Bacillariales</taxon>
        <taxon>Bacillariaceae</taxon>
        <taxon>Pseudo-nitzschia</taxon>
    </lineage>
</organism>
<accession>A0A448Z4L6</accession>
<proteinExistence type="predicted"/>
<dbReference type="EMBL" id="CAACVS010000109">
    <property type="protein sequence ID" value="VEU36930.1"/>
    <property type="molecule type" value="Genomic_DNA"/>
</dbReference>
<evidence type="ECO:0000313" key="1">
    <source>
        <dbReference type="EMBL" id="VEU36930.1"/>
    </source>
</evidence>
<dbReference type="Proteomes" id="UP000291116">
    <property type="component" value="Unassembled WGS sequence"/>
</dbReference>
<gene>
    <name evidence="1" type="ORF">PSNMU_V1.4_AUG-EV-PASAV3_0037060</name>
</gene>
<protein>
    <submittedName>
        <fullName evidence="1">Uncharacterized protein</fullName>
    </submittedName>
</protein>
<keyword evidence="2" id="KW-1185">Reference proteome</keyword>
<reference evidence="1 2" key="1">
    <citation type="submission" date="2019-01" db="EMBL/GenBank/DDBJ databases">
        <authorList>
            <person name="Ferrante I. M."/>
        </authorList>
    </citation>
    <scope>NUCLEOTIDE SEQUENCE [LARGE SCALE GENOMIC DNA]</scope>
    <source>
        <strain evidence="1 2">B856</strain>
    </source>
</reference>
<name>A0A448Z4L6_9STRA</name>
<sequence>MARLSVIRRNQTNGWSLLPFLCWSLSLWKMLLLSPVVESFSDALLLGRQRSGGGSSGAFSSSALSSSEDCTTGTMNVVDEGAINSHTNSRRAAIGRLVGSTAVAACAGIGLSPSLAAAASSDTDSVTKQTNLSEEELLAIVVEKDLVANQFLVSGRLTRSIYDEACVFTDEIDTYTLDKWITGTSRLFDANRSRVTLVPGSATISKSDGSLSFRFYEYLCFNIPFVKPITYLSGKLVLERSPSTGLITSYKEIWDQDVNTVVSQNSKLFTSGLSNDSLDADLETFGAKMESLFD</sequence>
<dbReference type="AlphaFoldDB" id="A0A448Z4L6"/>
<dbReference type="OrthoDB" id="348976at2759"/>